<dbReference type="Pfam" id="PF09747">
    <property type="entry name" value="CCD97-like_C"/>
    <property type="match status" value="2"/>
</dbReference>
<reference evidence="3 4" key="1">
    <citation type="submission" date="2016-08" db="EMBL/GenBank/DDBJ databases">
        <title>A Parts List for Fungal Cellulosomes Revealed by Comparative Genomics.</title>
        <authorList>
            <consortium name="DOE Joint Genome Institute"/>
            <person name="Haitjema C.H."/>
            <person name="Gilmore S.P."/>
            <person name="Henske J.K."/>
            <person name="Solomon K.V."/>
            <person name="De Groot R."/>
            <person name="Kuo A."/>
            <person name="Mondo S.J."/>
            <person name="Salamov A.A."/>
            <person name="Labutti K."/>
            <person name="Zhao Z."/>
            <person name="Chiniquy J."/>
            <person name="Barry K."/>
            <person name="Brewer H.M."/>
            <person name="Purvine S.O."/>
            <person name="Wright A.T."/>
            <person name="Boxma B."/>
            <person name="Van Alen T."/>
            <person name="Hackstein J.H."/>
            <person name="Baker S.E."/>
            <person name="Grigoriev I.V."/>
            <person name="O'Malley M.A."/>
        </authorList>
    </citation>
    <scope>NUCLEOTIDE SEQUENCE [LARGE SCALE GENOMIC DNA]</scope>
    <source>
        <strain evidence="3 4">G1</strain>
    </source>
</reference>
<gene>
    <name evidence="3" type="ORF">LY90DRAFT_666410</name>
</gene>
<organism evidence="3 4">
    <name type="scientific">Neocallimastix californiae</name>
    <dbReference type="NCBI Taxonomy" id="1754190"/>
    <lineage>
        <taxon>Eukaryota</taxon>
        <taxon>Fungi</taxon>
        <taxon>Fungi incertae sedis</taxon>
        <taxon>Chytridiomycota</taxon>
        <taxon>Chytridiomycota incertae sedis</taxon>
        <taxon>Neocallimastigomycetes</taxon>
        <taxon>Neocallimastigales</taxon>
        <taxon>Neocallimastigaceae</taxon>
        <taxon>Neocallimastix</taxon>
    </lineage>
</organism>
<feature type="domain" description="CCD97-like C-terminal" evidence="2">
    <location>
        <begin position="441"/>
        <end position="578"/>
    </location>
</feature>
<evidence type="ECO:0000313" key="3">
    <source>
        <dbReference type="EMBL" id="ORY73959.1"/>
    </source>
</evidence>
<feature type="region of interest" description="Disordered" evidence="1">
    <location>
        <begin position="387"/>
        <end position="463"/>
    </location>
</feature>
<evidence type="ECO:0000313" key="4">
    <source>
        <dbReference type="Proteomes" id="UP000193920"/>
    </source>
</evidence>
<keyword evidence="4" id="KW-1185">Reference proteome</keyword>
<dbReference type="Proteomes" id="UP000193920">
    <property type="component" value="Unassembled WGS sequence"/>
</dbReference>
<feature type="compositionally biased region" description="Polar residues" evidence="1">
    <location>
        <begin position="437"/>
        <end position="463"/>
    </location>
</feature>
<dbReference type="PANTHER" id="PTHR31840">
    <property type="entry name" value="COILED-COIL DOMAIN-CONTAINING PROTEIN 97"/>
    <property type="match status" value="1"/>
</dbReference>
<feature type="compositionally biased region" description="Low complexity" evidence="1">
    <location>
        <begin position="298"/>
        <end position="315"/>
    </location>
</feature>
<feature type="region of interest" description="Disordered" evidence="1">
    <location>
        <begin position="477"/>
        <end position="521"/>
    </location>
</feature>
<feature type="compositionally biased region" description="Basic and acidic residues" evidence="1">
    <location>
        <begin position="477"/>
        <end position="497"/>
    </location>
</feature>
<feature type="region of interest" description="Disordered" evidence="1">
    <location>
        <begin position="198"/>
        <end position="246"/>
    </location>
</feature>
<dbReference type="InterPro" id="IPR040233">
    <property type="entry name" value="CCD97-like_C"/>
</dbReference>
<feature type="compositionally biased region" description="Basic and acidic residues" evidence="1">
    <location>
        <begin position="387"/>
        <end position="398"/>
    </location>
</feature>
<feature type="domain" description="CCD97-like C-terminal" evidence="2">
    <location>
        <begin position="119"/>
        <end position="302"/>
    </location>
</feature>
<proteinExistence type="predicted"/>
<sequence>MTQIDDNNSPVNTIDDEIIDNLVKHILSLKVDLKSRRYDEEAQTDEVKEQWLKKTLKNDPALFLEKWGKHLKQSHLDFFDPLKDDYEIAYHLKTLRNSSNSQKLNNNMDSNINNKIIRNRRYNYVQQHPEYFTLEKLQERNPYEYEEYIGQYIPEDKRVEFQPFQNNMSLVERMYFDIDHQRMNDEIEEMEDILYQEEEKQKAEDKRDNELIKEKEEKEKEKEKDKRNNEEKLKSFEKGKDKDKDKVSKIISNTKKDTITNKDQEKIETKYETTTDSSMTNGNNNNNKNDNNDDDNDNNNFDNSNKNNQINNIDNQIEIEQPKYPIQVNEEDILKLSNKNQKFYQATNAMEEEDDFVEEEEDSDEEYNEETIQKEIERRRELKRQEQALKEEQKRKEAMAFSINNNSTTKGKRTKIRIINPTYYDNQQNQKKDQTKPIDTNNNSEAVSTSAKPEASTSLYQTKSQIKSVEDIFNVRDEDDHDHDHGRQQQIPKREEQYQQQNQSSNNNNKEEINEDEDEDEISEELKQYYYNEFINIMKKEFIDGNDKNFDYSMVDNCEDYDDIQMYEQDMHERYFEDQEEDLYDSYRRHHQNLQKRYYDERSLDTDMEDRLAEENYFDYD</sequence>
<dbReference type="OrthoDB" id="333176at2759"/>
<name>A0A1Y2EQZ6_9FUNG</name>
<feature type="region of interest" description="Disordered" evidence="1">
    <location>
        <begin position="349"/>
        <end position="371"/>
    </location>
</feature>
<feature type="compositionally biased region" description="Low complexity" evidence="1">
    <location>
        <begin position="498"/>
        <end position="508"/>
    </location>
</feature>
<dbReference type="STRING" id="1754190.A0A1Y2EQZ6"/>
<accession>A0A1Y2EQZ6</accession>
<feature type="region of interest" description="Disordered" evidence="1">
    <location>
        <begin position="270"/>
        <end position="318"/>
    </location>
</feature>
<evidence type="ECO:0000259" key="2">
    <source>
        <dbReference type="Pfam" id="PF09747"/>
    </source>
</evidence>
<dbReference type="EMBL" id="MCOG01000031">
    <property type="protein sequence ID" value="ORY73959.1"/>
    <property type="molecule type" value="Genomic_DNA"/>
</dbReference>
<dbReference type="InterPro" id="IPR018613">
    <property type="entry name" value="Ccdc97-like"/>
</dbReference>
<evidence type="ECO:0000256" key="1">
    <source>
        <dbReference type="SAM" id="MobiDB-lite"/>
    </source>
</evidence>
<comment type="caution">
    <text evidence="3">The sequence shown here is derived from an EMBL/GenBank/DDBJ whole genome shotgun (WGS) entry which is preliminary data.</text>
</comment>
<protein>
    <recommendedName>
        <fullName evidence="2">CCD97-like C-terminal domain-containing protein</fullName>
    </recommendedName>
</protein>
<dbReference type="AlphaFoldDB" id="A0A1Y2EQZ6"/>
<dbReference type="PANTHER" id="PTHR31840:SF1">
    <property type="entry name" value="COILED-COIL DOMAIN-CONTAINING PROTEIN 97"/>
    <property type="match status" value="1"/>
</dbReference>
<feature type="compositionally biased region" description="Acidic residues" evidence="1">
    <location>
        <begin position="350"/>
        <end position="369"/>
    </location>
</feature>